<evidence type="ECO:0000259" key="1">
    <source>
        <dbReference type="Pfam" id="PF00326"/>
    </source>
</evidence>
<feature type="domain" description="Peptidase S9 prolyl oligopeptidase catalytic" evidence="1">
    <location>
        <begin position="2"/>
        <end position="50"/>
    </location>
</feature>
<reference evidence="2 3" key="1">
    <citation type="submission" date="2016-02" db="EMBL/GenBank/DDBJ databases">
        <authorList>
            <person name="Wen L."/>
            <person name="He K."/>
            <person name="Yang H."/>
        </authorList>
    </citation>
    <scope>NUCLEOTIDE SEQUENCE [LARGE SCALE GENOMIC DNA]</scope>
    <source>
        <strain evidence="2">Trichococcus palustris</strain>
    </source>
</reference>
<name>A0A143YCE1_9LACT</name>
<dbReference type="Pfam" id="PF00326">
    <property type="entry name" value="Peptidase_S9"/>
    <property type="match status" value="1"/>
</dbReference>
<proteinExistence type="predicted"/>
<dbReference type="Proteomes" id="UP000242754">
    <property type="component" value="Unassembled WGS sequence"/>
</dbReference>
<protein>
    <submittedName>
        <fullName evidence="2">Esterase phb depolymerase</fullName>
    </submittedName>
</protein>
<dbReference type="Gene3D" id="3.40.50.1820">
    <property type="entry name" value="alpha/beta hydrolase"/>
    <property type="match status" value="1"/>
</dbReference>
<dbReference type="InterPro" id="IPR029058">
    <property type="entry name" value="AB_hydrolase_fold"/>
</dbReference>
<evidence type="ECO:0000313" key="2">
    <source>
        <dbReference type="EMBL" id="CZQ85419.1"/>
    </source>
</evidence>
<dbReference type="InterPro" id="IPR001375">
    <property type="entry name" value="Peptidase_S9_cat"/>
</dbReference>
<dbReference type="RefSeq" id="WP_218149842.1">
    <property type="nucleotide sequence ID" value="NZ_FJNE01000002.1"/>
</dbReference>
<gene>
    <name evidence="2" type="ORF">Tpal_630</name>
</gene>
<organism evidence="2 3">
    <name type="scientific">Trichococcus palustris</name>
    <dbReference type="NCBI Taxonomy" id="140314"/>
    <lineage>
        <taxon>Bacteria</taxon>
        <taxon>Bacillati</taxon>
        <taxon>Bacillota</taxon>
        <taxon>Bacilli</taxon>
        <taxon>Lactobacillales</taxon>
        <taxon>Carnobacteriaceae</taxon>
        <taxon>Trichococcus</taxon>
    </lineage>
</organism>
<dbReference type="GO" id="GO:0006508">
    <property type="term" value="P:proteolysis"/>
    <property type="evidence" value="ECO:0007669"/>
    <property type="project" value="InterPro"/>
</dbReference>
<evidence type="ECO:0000313" key="3">
    <source>
        <dbReference type="Proteomes" id="UP000242754"/>
    </source>
</evidence>
<dbReference type="AlphaFoldDB" id="A0A143YCE1"/>
<dbReference type="SUPFAM" id="SSF53474">
    <property type="entry name" value="alpha/beta-Hydrolases"/>
    <property type="match status" value="1"/>
</dbReference>
<dbReference type="GO" id="GO:0008236">
    <property type="term" value="F:serine-type peptidase activity"/>
    <property type="evidence" value="ECO:0007669"/>
    <property type="project" value="InterPro"/>
</dbReference>
<dbReference type="EMBL" id="FJNE01000002">
    <property type="protein sequence ID" value="CZQ85419.1"/>
    <property type="molecule type" value="Genomic_DNA"/>
</dbReference>
<keyword evidence="3" id="KW-1185">Reference proteome</keyword>
<sequence>MNLIEDLKEKYPQIDPSKIYITGLSAGGSKATLLGIKHPHVFAAVAAVSSPGVALDDQQWSTLGNKQMLSRTASNEKGVMMKLVAVKDLAHWNYKPEAALIWDFFKNYEQDTENGELIVEADSE</sequence>
<accession>A0A143YCE1</accession>